<protein>
    <submittedName>
        <fullName evidence="4">Uncharacterized protein</fullName>
    </submittedName>
</protein>
<keyword evidence="2" id="KW-0812">Transmembrane</keyword>
<keyword evidence="2" id="KW-1133">Transmembrane helix</keyword>
<feature type="compositionally biased region" description="Pro residues" evidence="1">
    <location>
        <begin position="125"/>
        <end position="136"/>
    </location>
</feature>
<keyword evidence="2" id="KW-0472">Membrane</keyword>
<feature type="region of interest" description="Disordered" evidence="1">
    <location>
        <begin position="125"/>
        <end position="161"/>
    </location>
</feature>
<evidence type="ECO:0000256" key="3">
    <source>
        <dbReference type="SAM" id="SignalP"/>
    </source>
</evidence>
<dbReference type="AlphaFoldDB" id="A0A7W9LEH0"/>
<evidence type="ECO:0000256" key="1">
    <source>
        <dbReference type="SAM" id="MobiDB-lite"/>
    </source>
</evidence>
<evidence type="ECO:0000256" key="2">
    <source>
        <dbReference type="SAM" id="Phobius"/>
    </source>
</evidence>
<feature type="signal peptide" evidence="3">
    <location>
        <begin position="1"/>
        <end position="25"/>
    </location>
</feature>
<feature type="transmembrane region" description="Helical" evidence="2">
    <location>
        <begin position="167"/>
        <end position="185"/>
    </location>
</feature>
<keyword evidence="3" id="KW-0732">Signal</keyword>
<sequence length="189" mass="20202">MGVRRAPLLFAVALAAVTVAGPAAADGVPWPRPVPQVTVRPPAPPKNVTVGPTVTVPRVRTRRWPRPKVSISVPPRKRWAPPAVVLPHVTVFRDGVCTAEVQVGECPRRRAGRVRPSAPWVAPVPVPVPTPTPTPKKTPKPKATVPPARYQRAAAGPSRRKSPLNTVLVMTVVVSAITSTTAVAFRSRR</sequence>
<dbReference type="Proteomes" id="UP000579153">
    <property type="component" value="Unassembled WGS sequence"/>
</dbReference>
<dbReference type="RefSeq" id="WP_185074252.1">
    <property type="nucleotide sequence ID" value="NZ_JACHMB010000001.1"/>
</dbReference>
<name>A0A7W9LEH0_9ACTN</name>
<evidence type="ECO:0000313" key="4">
    <source>
        <dbReference type="EMBL" id="MBB5780852.1"/>
    </source>
</evidence>
<accession>A0A7W9LEH0</accession>
<feature type="chain" id="PRO_5031171873" evidence="3">
    <location>
        <begin position="26"/>
        <end position="189"/>
    </location>
</feature>
<gene>
    <name evidence="4" type="ORF">HD596_007608</name>
</gene>
<comment type="caution">
    <text evidence="4">The sequence shown here is derived from an EMBL/GenBank/DDBJ whole genome shotgun (WGS) entry which is preliminary data.</text>
</comment>
<proteinExistence type="predicted"/>
<organism evidence="4 5">
    <name type="scientific">Nonomuraea jabiensis</name>
    <dbReference type="NCBI Taxonomy" id="882448"/>
    <lineage>
        <taxon>Bacteria</taxon>
        <taxon>Bacillati</taxon>
        <taxon>Actinomycetota</taxon>
        <taxon>Actinomycetes</taxon>
        <taxon>Streptosporangiales</taxon>
        <taxon>Streptosporangiaceae</taxon>
        <taxon>Nonomuraea</taxon>
    </lineage>
</organism>
<evidence type="ECO:0000313" key="5">
    <source>
        <dbReference type="Proteomes" id="UP000579153"/>
    </source>
</evidence>
<keyword evidence="5" id="KW-1185">Reference proteome</keyword>
<reference evidence="4 5" key="1">
    <citation type="submission" date="2020-08" db="EMBL/GenBank/DDBJ databases">
        <title>Sequencing the genomes of 1000 actinobacteria strains.</title>
        <authorList>
            <person name="Klenk H.-P."/>
        </authorList>
    </citation>
    <scope>NUCLEOTIDE SEQUENCE [LARGE SCALE GENOMIC DNA]</scope>
    <source>
        <strain evidence="4 5">DSM 45507</strain>
    </source>
</reference>
<dbReference type="EMBL" id="JACHMB010000001">
    <property type="protein sequence ID" value="MBB5780852.1"/>
    <property type="molecule type" value="Genomic_DNA"/>
</dbReference>